<keyword evidence="2" id="KW-0808">Transferase</keyword>
<dbReference type="SUPFAM" id="SSF53328">
    <property type="entry name" value="Formyltransferase"/>
    <property type="match status" value="1"/>
</dbReference>
<evidence type="ECO:0000256" key="1">
    <source>
        <dbReference type="ARBA" id="ARBA00010699"/>
    </source>
</evidence>
<dbReference type="Gene3D" id="3.40.50.12230">
    <property type="match status" value="1"/>
</dbReference>
<dbReference type="EMBL" id="SSMQ01000049">
    <property type="protein sequence ID" value="TKD00181.1"/>
    <property type="molecule type" value="Genomic_DNA"/>
</dbReference>
<comment type="similarity">
    <text evidence="1">Belongs to the Fmt family.</text>
</comment>
<dbReference type="InterPro" id="IPR002376">
    <property type="entry name" value="Formyl_transf_N"/>
</dbReference>
<dbReference type="PANTHER" id="PTHR11138">
    <property type="entry name" value="METHIONYL-TRNA FORMYLTRANSFERASE"/>
    <property type="match status" value="1"/>
</dbReference>
<dbReference type="Pfam" id="PF02911">
    <property type="entry name" value="Formyl_trans_C"/>
    <property type="match status" value="1"/>
</dbReference>
<feature type="domain" description="Formyl transferase N-terminal" evidence="4">
    <location>
        <begin position="42"/>
        <end position="159"/>
    </location>
</feature>
<dbReference type="Pfam" id="PF00551">
    <property type="entry name" value="Formyl_trans_N"/>
    <property type="match status" value="1"/>
</dbReference>
<evidence type="ECO:0000313" key="6">
    <source>
        <dbReference type="EMBL" id="TKD00181.1"/>
    </source>
</evidence>
<dbReference type="GO" id="GO:0004479">
    <property type="term" value="F:methionyl-tRNA formyltransferase activity"/>
    <property type="evidence" value="ECO:0007669"/>
    <property type="project" value="TreeGrafter"/>
</dbReference>
<dbReference type="Proteomes" id="UP000309215">
    <property type="component" value="Unassembled WGS sequence"/>
</dbReference>
<dbReference type="CDD" id="cd08704">
    <property type="entry name" value="Met_tRNA_FMT_C"/>
    <property type="match status" value="1"/>
</dbReference>
<dbReference type="RefSeq" id="WP_136933474.1">
    <property type="nucleotide sequence ID" value="NZ_SSMQ01000049.1"/>
</dbReference>
<dbReference type="InterPro" id="IPR044135">
    <property type="entry name" value="Met-tRNA-FMT_C"/>
</dbReference>
<dbReference type="AlphaFoldDB" id="A0A4U1IZN1"/>
<dbReference type="CDD" id="cd08369">
    <property type="entry name" value="FMT_core"/>
    <property type="match status" value="1"/>
</dbReference>
<sequence length="297" mass="32500">MPLRIAFFGLPLAALLLAKDGHSIELCALCRKDALGARRARRVFGERVLVRPKVTDRALADRVERLAPDLVVSWFWTTRLPMRLVEAARLGGIGVHPSLLPRHRGPDPTTWAILSGDAVTGVSVHRIAAEYDTGAILDQEELVIDPRWTGWDLARALDRPSLRALRRTCQRFARGETIAEITQDEDLVTHAPALGEDEHAIRWSWPTDRVLRHIRALAPTPGAFTEIAGVLVTVLEARKAPRFPDALEPGEGYAEGGHAVIRTGDGAVILVRGEIEGAPVEAEALARLFLAPEPLLG</sequence>
<dbReference type="InterPro" id="IPR011034">
    <property type="entry name" value="Formyl_transferase-like_C_sf"/>
</dbReference>
<proteinExistence type="inferred from homology"/>
<evidence type="ECO:0000259" key="4">
    <source>
        <dbReference type="Pfam" id="PF00551"/>
    </source>
</evidence>
<dbReference type="PANTHER" id="PTHR11138:SF5">
    <property type="entry name" value="METHIONYL-TRNA FORMYLTRANSFERASE, MITOCHONDRIAL"/>
    <property type="match status" value="1"/>
</dbReference>
<comment type="caution">
    <text evidence="6">The sequence shown here is derived from an EMBL/GenBank/DDBJ whole genome shotgun (WGS) entry which is preliminary data.</text>
</comment>
<protein>
    <submittedName>
        <fullName evidence="6">Uncharacterized protein</fullName>
    </submittedName>
</protein>
<organism evidence="6 7">
    <name type="scientific">Polyangium fumosum</name>
    <dbReference type="NCBI Taxonomy" id="889272"/>
    <lineage>
        <taxon>Bacteria</taxon>
        <taxon>Pseudomonadati</taxon>
        <taxon>Myxococcota</taxon>
        <taxon>Polyangia</taxon>
        <taxon>Polyangiales</taxon>
        <taxon>Polyangiaceae</taxon>
        <taxon>Polyangium</taxon>
    </lineage>
</organism>
<keyword evidence="7" id="KW-1185">Reference proteome</keyword>
<reference evidence="6 7" key="1">
    <citation type="submission" date="2019-04" db="EMBL/GenBank/DDBJ databases">
        <authorList>
            <person name="Li Y."/>
            <person name="Wang J."/>
        </authorList>
    </citation>
    <scope>NUCLEOTIDE SEQUENCE [LARGE SCALE GENOMIC DNA]</scope>
    <source>
        <strain evidence="6 7">DSM 14668</strain>
    </source>
</reference>
<dbReference type="InterPro" id="IPR036477">
    <property type="entry name" value="Formyl_transf_N_sf"/>
</dbReference>
<evidence type="ECO:0000259" key="5">
    <source>
        <dbReference type="Pfam" id="PF02911"/>
    </source>
</evidence>
<feature type="domain" description="Formyl transferase C-terminal" evidence="5">
    <location>
        <begin position="197"/>
        <end position="284"/>
    </location>
</feature>
<dbReference type="InterPro" id="IPR005793">
    <property type="entry name" value="Formyl_trans_C"/>
</dbReference>
<evidence type="ECO:0000256" key="2">
    <source>
        <dbReference type="ARBA" id="ARBA00022679"/>
    </source>
</evidence>
<keyword evidence="3" id="KW-0648">Protein biosynthesis</keyword>
<dbReference type="GO" id="GO:0005829">
    <property type="term" value="C:cytosol"/>
    <property type="evidence" value="ECO:0007669"/>
    <property type="project" value="TreeGrafter"/>
</dbReference>
<gene>
    <name evidence="6" type="ORF">E8A74_35235</name>
</gene>
<evidence type="ECO:0000256" key="3">
    <source>
        <dbReference type="ARBA" id="ARBA00022917"/>
    </source>
</evidence>
<dbReference type="SUPFAM" id="SSF50486">
    <property type="entry name" value="FMT C-terminal domain-like"/>
    <property type="match status" value="1"/>
</dbReference>
<evidence type="ECO:0000313" key="7">
    <source>
        <dbReference type="Proteomes" id="UP000309215"/>
    </source>
</evidence>
<accession>A0A4U1IZN1</accession>
<name>A0A4U1IZN1_9BACT</name>
<dbReference type="OrthoDB" id="9806170at2"/>